<feature type="repeat" description="Solcar" evidence="9">
    <location>
        <begin position="228"/>
        <end position="317"/>
    </location>
</feature>
<accession>A0A286UJS8</accession>
<evidence type="ECO:0000256" key="7">
    <source>
        <dbReference type="ARBA" id="ARBA00023128"/>
    </source>
</evidence>
<dbReference type="InterPro" id="IPR050567">
    <property type="entry name" value="Mitochondrial_Carrier"/>
</dbReference>
<feature type="transmembrane region" description="Helical" evidence="11">
    <location>
        <begin position="21"/>
        <end position="41"/>
    </location>
</feature>
<feature type="repeat" description="Solcar" evidence="9">
    <location>
        <begin position="113"/>
        <end position="196"/>
    </location>
</feature>
<dbReference type="Pfam" id="PF00153">
    <property type="entry name" value="Mito_carr"/>
    <property type="match status" value="3"/>
</dbReference>
<dbReference type="Proteomes" id="UP000217199">
    <property type="component" value="Unassembled WGS sequence"/>
</dbReference>
<protein>
    <submittedName>
        <fullName evidence="12">Mitochondrial carrier</fullName>
    </submittedName>
</protein>
<evidence type="ECO:0000256" key="3">
    <source>
        <dbReference type="ARBA" id="ARBA00022448"/>
    </source>
</evidence>
<evidence type="ECO:0000256" key="1">
    <source>
        <dbReference type="ARBA" id="ARBA00004225"/>
    </source>
</evidence>
<keyword evidence="8 9" id="KW-0472">Membrane</keyword>
<dbReference type="InterPro" id="IPR023395">
    <property type="entry name" value="MCP_dom_sf"/>
</dbReference>
<evidence type="ECO:0000256" key="10">
    <source>
        <dbReference type="RuleBase" id="RU000488"/>
    </source>
</evidence>
<dbReference type="SUPFAM" id="SSF103506">
    <property type="entry name" value="Mitochondrial carrier"/>
    <property type="match status" value="1"/>
</dbReference>
<reference evidence="12 13" key="1">
    <citation type="journal article" date="2017" name="Mol. Ecol.">
        <title>Comparative and population genomic landscape of Phellinus noxius: A hypervariable fungus causing root rot in trees.</title>
        <authorList>
            <person name="Chung C.L."/>
            <person name="Lee T.J."/>
            <person name="Akiba M."/>
            <person name="Lee H.H."/>
            <person name="Kuo T.H."/>
            <person name="Liu D."/>
            <person name="Ke H.M."/>
            <person name="Yokoi T."/>
            <person name="Roa M.B."/>
            <person name="Lu M.J."/>
            <person name="Chang Y.Y."/>
            <person name="Ann P.J."/>
            <person name="Tsai J.N."/>
            <person name="Chen C.Y."/>
            <person name="Tzean S.S."/>
            <person name="Ota Y."/>
            <person name="Hattori T."/>
            <person name="Sahashi N."/>
            <person name="Liou R.F."/>
            <person name="Kikuchi T."/>
            <person name="Tsai I.J."/>
        </authorList>
    </citation>
    <scope>NUCLEOTIDE SEQUENCE [LARGE SCALE GENOMIC DNA]</scope>
    <source>
        <strain evidence="12 13">FFPRI411160</strain>
    </source>
</reference>
<proteinExistence type="inferred from homology"/>
<dbReference type="Gene3D" id="1.50.40.10">
    <property type="entry name" value="Mitochondrial carrier domain"/>
    <property type="match status" value="2"/>
</dbReference>
<keyword evidence="6 11" id="KW-1133">Transmembrane helix</keyword>
<name>A0A286UJS8_9AGAM</name>
<evidence type="ECO:0000313" key="12">
    <source>
        <dbReference type="EMBL" id="PAV19818.1"/>
    </source>
</evidence>
<evidence type="ECO:0000256" key="4">
    <source>
        <dbReference type="ARBA" id="ARBA00022692"/>
    </source>
</evidence>
<evidence type="ECO:0000256" key="6">
    <source>
        <dbReference type="ARBA" id="ARBA00022989"/>
    </source>
</evidence>
<dbReference type="GO" id="GO:0031966">
    <property type="term" value="C:mitochondrial membrane"/>
    <property type="evidence" value="ECO:0007669"/>
    <property type="project" value="UniProtKB-SubCell"/>
</dbReference>
<dbReference type="PROSITE" id="PS50920">
    <property type="entry name" value="SOLCAR"/>
    <property type="match status" value="3"/>
</dbReference>
<dbReference type="InterPro" id="IPR018108">
    <property type="entry name" value="MCP_transmembrane"/>
</dbReference>
<evidence type="ECO:0000256" key="2">
    <source>
        <dbReference type="ARBA" id="ARBA00006375"/>
    </source>
</evidence>
<dbReference type="PANTHER" id="PTHR45624:SF10">
    <property type="entry name" value="SLC (SOLUTE CARRIER) HOMOLOG"/>
    <property type="match status" value="1"/>
</dbReference>
<feature type="repeat" description="Solcar" evidence="9">
    <location>
        <begin position="18"/>
        <end position="104"/>
    </location>
</feature>
<evidence type="ECO:0000256" key="5">
    <source>
        <dbReference type="ARBA" id="ARBA00022737"/>
    </source>
</evidence>
<comment type="similarity">
    <text evidence="2 10">Belongs to the mitochondrial carrier (TC 2.A.29) family.</text>
</comment>
<dbReference type="OrthoDB" id="14252at2759"/>
<dbReference type="InParanoid" id="A0A286UJS8"/>
<evidence type="ECO:0000256" key="11">
    <source>
        <dbReference type="SAM" id="Phobius"/>
    </source>
</evidence>
<evidence type="ECO:0000313" key="13">
    <source>
        <dbReference type="Proteomes" id="UP000217199"/>
    </source>
</evidence>
<dbReference type="GO" id="GO:0022857">
    <property type="term" value="F:transmembrane transporter activity"/>
    <property type="evidence" value="ECO:0007669"/>
    <property type="project" value="TreeGrafter"/>
</dbReference>
<dbReference type="EMBL" id="NBII01000004">
    <property type="protein sequence ID" value="PAV19818.1"/>
    <property type="molecule type" value="Genomic_DNA"/>
</dbReference>
<evidence type="ECO:0000256" key="8">
    <source>
        <dbReference type="ARBA" id="ARBA00023136"/>
    </source>
</evidence>
<keyword evidence="7" id="KW-0496">Mitochondrion</keyword>
<gene>
    <name evidence="12" type="ORF">PNOK_0475200</name>
</gene>
<comment type="caution">
    <text evidence="12">The sequence shown here is derived from an EMBL/GenBank/DDBJ whole genome shotgun (WGS) entry which is preliminary data.</text>
</comment>
<keyword evidence="3 10" id="KW-0813">Transport</keyword>
<sequence>MKLEHEQIDERPKPKKDIDPTVDFIAGTVAGIAGLVIAYPFDTVKVRLQNPETRSRYKSAINAFSTIVHEERFKGLYKGIASPMISCAPLNGLVFASYRFFMRVQLDHPDAEPTLAQIGLAGFGSGLTASFITTPIELIKIRQQNIIDRQASTREVALDIFRRTGVRGLYRGLVPTGLRDLGYGAYFATYEGTCRYFSRRQPASTSIEPHNVDHSSLLSEVENEAEKLSWPVLLLAGALAGINGWLPTFAFDVIKTRVQSVDRHDQGSPYRTTISTAVNSYRAEGLGVFFRGLAPTLIRAVPVNMATFGVFEGVVHLLS</sequence>
<dbReference type="PANTHER" id="PTHR45624">
    <property type="entry name" value="MITOCHONDRIAL BASIC AMINO ACIDS TRANSPORTER-RELATED"/>
    <property type="match status" value="1"/>
</dbReference>
<keyword evidence="4 9" id="KW-0812">Transmembrane</keyword>
<organism evidence="12 13">
    <name type="scientific">Pyrrhoderma noxium</name>
    <dbReference type="NCBI Taxonomy" id="2282107"/>
    <lineage>
        <taxon>Eukaryota</taxon>
        <taxon>Fungi</taxon>
        <taxon>Dikarya</taxon>
        <taxon>Basidiomycota</taxon>
        <taxon>Agaricomycotina</taxon>
        <taxon>Agaricomycetes</taxon>
        <taxon>Hymenochaetales</taxon>
        <taxon>Hymenochaetaceae</taxon>
        <taxon>Pyrrhoderma</taxon>
    </lineage>
</organism>
<evidence type="ECO:0000256" key="9">
    <source>
        <dbReference type="PROSITE-ProRule" id="PRU00282"/>
    </source>
</evidence>
<keyword evidence="13" id="KW-1185">Reference proteome</keyword>
<dbReference type="AlphaFoldDB" id="A0A286UJS8"/>
<comment type="subcellular location">
    <subcellularLocation>
        <location evidence="1">Mitochondrion membrane</location>
        <topology evidence="1">Multi-pass membrane protein</topology>
    </subcellularLocation>
</comment>
<keyword evidence="5" id="KW-0677">Repeat</keyword>